<dbReference type="AlphaFoldDB" id="A0A839AS85"/>
<comment type="caution">
    <text evidence="2">The sequence shown here is derived from an EMBL/GenBank/DDBJ whole genome shotgun (WGS) entry which is preliminary data.</text>
</comment>
<feature type="transmembrane region" description="Helical" evidence="1">
    <location>
        <begin position="7"/>
        <end position="31"/>
    </location>
</feature>
<reference evidence="2 3" key="1">
    <citation type="submission" date="2020-07" db="EMBL/GenBank/DDBJ databases">
        <title>Bacterium isolated from marine sediment.</title>
        <authorList>
            <person name="Shang D."/>
            <person name="Du Z.-J."/>
        </authorList>
    </citation>
    <scope>NUCLEOTIDE SEQUENCE [LARGE SCALE GENOMIC DNA]</scope>
    <source>
        <strain evidence="2 3">S7007</strain>
    </source>
</reference>
<evidence type="ECO:0000313" key="3">
    <source>
        <dbReference type="Proteomes" id="UP000563906"/>
    </source>
</evidence>
<evidence type="ECO:0000313" key="2">
    <source>
        <dbReference type="EMBL" id="MBA6157198.1"/>
    </source>
</evidence>
<protein>
    <submittedName>
        <fullName evidence="2">Uncharacterized protein</fullName>
    </submittedName>
</protein>
<sequence length="146" mass="17491">MKDILKSILLILIFLIGIIVSPFLWFISLFIGNDKTEYYHTIRKFIRREDNCNEHWNESFHSESDFIKFEKILEKKFTPIAQTISYSPKVKFLIYEYGAENWEGGLIYECANCKSLWELSHPENAYRGYFKSINLNKNEIEKYLKK</sequence>
<keyword evidence="1" id="KW-0472">Membrane</keyword>
<evidence type="ECO:0000256" key="1">
    <source>
        <dbReference type="SAM" id="Phobius"/>
    </source>
</evidence>
<accession>A0A839AS85</accession>
<dbReference type="RefSeq" id="WP_182125702.1">
    <property type="nucleotide sequence ID" value="NZ_JACGLS010000007.1"/>
</dbReference>
<keyword evidence="1" id="KW-0812">Transmembrane</keyword>
<keyword evidence="1" id="KW-1133">Transmembrane helix</keyword>
<gene>
    <name evidence="2" type="ORF">H3Z83_11805</name>
</gene>
<dbReference type="EMBL" id="JACGLS010000007">
    <property type="protein sequence ID" value="MBA6157198.1"/>
    <property type="molecule type" value="Genomic_DNA"/>
</dbReference>
<organism evidence="2 3">
    <name type="scientific">Tenacibaculum pelagium</name>
    <dbReference type="NCBI Taxonomy" id="2759527"/>
    <lineage>
        <taxon>Bacteria</taxon>
        <taxon>Pseudomonadati</taxon>
        <taxon>Bacteroidota</taxon>
        <taxon>Flavobacteriia</taxon>
        <taxon>Flavobacteriales</taxon>
        <taxon>Flavobacteriaceae</taxon>
        <taxon>Tenacibaculum</taxon>
    </lineage>
</organism>
<keyword evidence="3" id="KW-1185">Reference proteome</keyword>
<proteinExistence type="predicted"/>
<name>A0A839AS85_9FLAO</name>
<dbReference type="Proteomes" id="UP000563906">
    <property type="component" value="Unassembled WGS sequence"/>
</dbReference>